<feature type="domain" description="VOC" evidence="1">
    <location>
        <begin position="4"/>
        <end position="115"/>
    </location>
</feature>
<proteinExistence type="predicted"/>
<dbReference type="InterPro" id="IPR029068">
    <property type="entry name" value="Glyas_Bleomycin-R_OHBP_Dase"/>
</dbReference>
<dbReference type="CDD" id="cd06587">
    <property type="entry name" value="VOC"/>
    <property type="match status" value="1"/>
</dbReference>
<dbReference type="AlphaFoldDB" id="A0A9W6HB64"/>
<evidence type="ECO:0000259" key="1">
    <source>
        <dbReference type="PROSITE" id="PS51819"/>
    </source>
</evidence>
<reference evidence="2" key="2">
    <citation type="submission" date="2023-01" db="EMBL/GenBank/DDBJ databases">
        <authorList>
            <person name="Sun Q."/>
            <person name="Evtushenko L."/>
        </authorList>
    </citation>
    <scope>NUCLEOTIDE SEQUENCE</scope>
    <source>
        <strain evidence="2">VKM Ac-1401</strain>
    </source>
</reference>
<accession>A0A9W6HB64</accession>
<name>A0A9W6HB64_9MICO</name>
<keyword evidence="3" id="KW-1185">Reference proteome</keyword>
<dbReference type="SUPFAM" id="SSF54593">
    <property type="entry name" value="Glyoxalase/Bleomycin resistance protein/Dihydroxybiphenyl dioxygenase"/>
    <property type="match status" value="1"/>
</dbReference>
<dbReference type="EMBL" id="BSEN01000014">
    <property type="protein sequence ID" value="GLJ77314.1"/>
    <property type="molecule type" value="Genomic_DNA"/>
</dbReference>
<dbReference type="InterPro" id="IPR004360">
    <property type="entry name" value="Glyas_Fos-R_dOase_dom"/>
</dbReference>
<dbReference type="Pfam" id="PF00903">
    <property type="entry name" value="Glyoxalase"/>
    <property type="match status" value="1"/>
</dbReference>
<dbReference type="Gene3D" id="3.10.180.10">
    <property type="entry name" value="2,3-Dihydroxybiphenyl 1,2-Dioxygenase, domain 1"/>
    <property type="match status" value="1"/>
</dbReference>
<organism evidence="2 3">
    <name type="scientific">Leifsonia poae</name>
    <dbReference type="NCBI Taxonomy" id="110933"/>
    <lineage>
        <taxon>Bacteria</taxon>
        <taxon>Bacillati</taxon>
        <taxon>Actinomycetota</taxon>
        <taxon>Actinomycetes</taxon>
        <taxon>Micrococcales</taxon>
        <taxon>Microbacteriaceae</taxon>
        <taxon>Leifsonia</taxon>
    </lineage>
</organism>
<protein>
    <submittedName>
        <fullName evidence="2">Glyoxalase</fullName>
    </submittedName>
</protein>
<comment type="caution">
    <text evidence="2">The sequence shown here is derived from an EMBL/GenBank/DDBJ whole genome shotgun (WGS) entry which is preliminary data.</text>
</comment>
<evidence type="ECO:0000313" key="2">
    <source>
        <dbReference type="EMBL" id="GLJ77314.1"/>
    </source>
</evidence>
<dbReference type="Proteomes" id="UP001142372">
    <property type="component" value="Unassembled WGS sequence"/>
</dbReference>
<dbReference type="RefSeq" id="WP_271177961.1">
    <property type="nucleotide sequence ID" value="NZ_BAAAJO010000001.1"/>
</dbReference>
<dbReference type="InterPro" id="IPR037523">
    <property type="entry name" value="VOC_core"/>
</dbReference>
<dbReference type="PROSITE" id="PS51819">
    <property type="entry name" value="VOC"/>
    <property type="match status" value="1"/>
</dbReference>
<gene>
    <name evidence="2" type="ORF">GCM10017584_28880</name>
</gene>
<sequence>MALTVDHVLAVVAVSEVETSAAWYERLFGVEPTNIPMPGILVEWRVTGNGWVQVTEDRERFGSSQLNLAVDDLDEKLREIEARGIIVGDIIEANKGVRLCSLYDPDGNVVTLIGGFRERY</sequence>
<reference evidence="2" key="1">
    <citation type="journal article" date="2014" name="Int. J. Syst. Evol. Microbiol.">
        <title>Complete genome sequence of Corynebacterium casei LMG S-19264T (=DSM 44701T), isolated from a smear-ripened cheese.</title>
        <authorList>
            <consortium name="US DOE Joint Genome Institute (JGI-PGF)"/>
            <person name="Walter F."/>
            <person name="Albersmeier A."/>
            <person name="Kalinowski J."/>
            <person name="Ruckert C."/>
        </authorList>
    </citation>
    <scope>NUCLEOTIDE SEQUENCE</scope>
    <source>
        <strain evidence="2">VKM Ac-1401</strain>
    </source>
</reference>
<evidence type="ECO:0000313" key="3">
    <source>
        <dbReference type="Proteomes" id="UP001142372"/>
    </source>
</evidence>